<organism evidence="1 2">
    <name type="scientific">Hermanssonia centrifuga</name>
    <dbReference type="NCBI Taxonomy" id="98765"/>
    <lineage>
        <taxon>Eukaryota</taxon>
        <taxon>Fungi</taxon>
        <taxon>Dikarya</taxon>
        <taxon>Basidiomycota</taxon>
        <taxon>Agaricomycotina</taxon>
        <taxon>Agaricomycetes</taxon>
        <taxon>Polyporales</taxon>
        <taxon>Meruliaceae</taxon>
        <taxon>Hermanssonia</taxon>
    </lineage>
</organism>
<gene>
    <name evidence="1" type="ORF">PHLCEN_2v3431</name>
</gene>
<comment type="caution">
    <text evidence="1">The sequence shown here is derived from an EMBL/GenBank/DDBJ whole genome shotgun (WGS) entry which is preliminary data.</text>
</comment>
<accession>A0A2R6QIS1</accession>
<dbReference type="AlphaFoldDB" id="A0A2R6QIS1"/>
<dbReference type="Proteomes" id="UP000186601">
    <property type="component" value="Unassembled WGS sequence"/>
</dbReference>
<name>A0A2R6QIS1_9APHY</name>
<protein>
    <submittedName>
        <fullName evidence="1">Uncharacterized protein</fullName>
    </submittedName>
</protein>
<reference evidence="1 2" key="1">
    <citation type="submission" date="2018-02" db="EMBL/GenBank/DDBJ databases">
        <title>Genome sequence of the basidiomycete white-rot fungus Phlebia centrifuga.</title>
        <authorList>
            <person name="Granchi Z."/>
            <person name="Peng M."/>
            <person name="de Vries R.P."/>
            <person name="Hilden K."/>
            <person name="Makela M.R."/>
            <person name="Grigoriev I."/>
            <person name="Riley R."/>
        </authorList>
    </citation>
    <scope>NUCLEOTIDE SEQUENCE [LARGE SCALE GENOMIC DNA]</scope>
    <source>
        <strain evidence="1 2">FBCC195</strain>
    </source>
</reference>
<evidence type="ECO:0000313" key="2">
    <source>
        <dbReference type="Proteomes" id="UP000186601"/>
    </source>
</evidence>
<evidence type="ECO:0000313" key="1">
    <source>
        <dbReference type="EMBL" id="PSS08885.1"/>
    </source>
</evidence>
<proteinExistence type="predicted"/>
<sequence length="126" mass="14243">MAAYVGEASPDRFVAQLDDISDPSIGLRFSPDTDSITPEEHKQLDDEVYVKMDLPEVADLTDCGGVGQAILTYVVETCPLKYRREGRGGQVVVEHYYNLKQSKLFGVIARMYRARHSFTEIRRISE</sequence>
<dbReference type="EMBL" id="MLYV02000335">
    <property type="protein sequence ID" value="PSS08885.1"/>
    <property type="molecule type" value="Genomic_DNA"/>
</dbReference>
<keyword evidence="2" id="KW-1185">Reference proteome</keyword>